<protein>
    <submittedName>
        <fullName evidence="2">Uncharacterized protein</fullName>
    </submittedName>
</protein>
<feature type="non-terminal residue" evidence="2">
    <location>
        <position position="37"/>
    </location>
</feature>
<dbReference type="EMBL" id="CADCTR010000487">
    <property type="protein sequence ID" value="CAA9243667.1"/>
    <property type="molecule type" value="Genomic_DNA"/>
</dbReference>
<feature type="compositionally biased region" description="Pro residues" evidence="1">
    <location>
        <begin position="28"/>
        <end position="37"/>
    </location>
</feature>
<accession>A0A6J4I637</accession>
<name>A0A6J4I637_9CHLR</name>
<organism evidence="2">
    <name type="scientific">uncultured Chloroflexia bacterium</name>
    <dbReference type="NCBI Taxonomy" id="1672391"/>
    <lineage>
        <taxon>Bacteria</taxon>
        <taxon>Bacillati</taxon>
        <taxon>Chloroflexota</taxon>
        <taxon>Chloroflexia</taxon>
        <taxon>environmental samples</taxon>
    </lineage>
</organism>
<feature type="region of interest" description="Disordered" evidence="1">
    <location>
        <begin position="1"/>
        <end position="37"/>
    </location>
</feature>
<sequence>LDGQLPRAGRQVRAPSRPLPRLLHPCRHPPLPQAPGI</sequence>
<gene>
    <name evidence="2" type="ORF">AVDCRST_MAG93-1438</name>
</gene>
<evidence type="ECO:0000313" key="2">
    <source>
        <dbReference type="EMBL" id="CAA9243667.1"/>
    </source>
</evidence>
<feature type="compositionally biased region" description="Low complexity" evidence="1">
    <location>
        <begin position="13"/>
        <end position="23"/>
    </location>
</feature>
<evidence type="ECO:0000256" key="1">
    <source>
        <dbReference type="SAM" id="MobiDB-lite"/>
    </source>
</evidence>
<reference evidence="2" key="1">
    <citation type="submission" date="2020-02" db="EMBL/GenBank/DDBJ databases">
        <authorList>
            <person name="Meier V. D."/>
        </authorList>
    </citation>
    <scope>NUCLEOTIDE SEQUENCE</scope>
    <source>
        <strain evidence="2">AVDCRST_MAG93</strain>
    </source>
</reference>
<proteinExistence type="predicted"/>
<feature type="non-terminal residue" evidence="2">
    <location>
        <position position="1"/>
    </location>
</feature>
<dbReference type="AlphaFoldDB" id="A0A6J4I637"/>